<keyword evidence="2" id="KW-0812">Transmembrane</keyword>
<feature type="region of interest" description="Disordered" evidence="1">
    <location>
        <begin position="1"/>
        <end position="29"/>
    </location>
</feature>
<organism evidence="3 4">
    <name type="scientific">Cytospora chrysosperma</name>
    <name type="common">Cytospora canker fungus</name>
    <name type="synonym">Sphaeria chrysosperma</name>
    <dbReference type="NCBI Taxonomy" id="252740"/>
    <lineage>
        <taxon>Eukaryota</taxon>
        <taxon>Fungi</taxon>
        <taxon>Dikarya</taxon>
        <taxon>Ascomycota</taxon>
        <taxon>Pezizomycotina</taxon>
        <taxon>Sordariomycetes</taxon>
        <taxon>Sordariomycetidae</taxon>
        <taxon>Diaporthales</taxon>
        <taxon>Cytosporaceae</taxon>
        <taxon>Cytospora</taxon>
    </lineage>
</organism>
<evidence type="ECO:0000313" key="3">
    <source>
        <dbReference type="EMBL" id="ROV91171.1"/>
    </source>
</evidence>
<evidence type="ECO:0000313" key="4">
    <source>
        <dbReference type="Proteomes" id="UP000284375"/>
    </source>
</evidence>
<name>A0A423VJL5_CYTCH</name>
<reference evidence="3 4" key="1">
    <citation type="submission" date="2015-09" db="EMBL/GenBank/DDBJ databases">
        <title>Host preference determinants of Valsa canker pathogens revealed by comparative genomics.</title>
        <authorList>
            <person name="Yin Z."/>
            <person name="Huang L."/>
        </authorList>
    </citation>
    <scope>NUCLEOTIDE SEQUENCE [LARGE SCALE GENOMIC DNA]</scope>
    <source>
        <strain evidence="3 4">YSFL</strain>
    </source>
</reference>
<gene>
    <name evidence="3" type="ORF">VSDG_07863</name>
</gene>
<comment type="caution">
    <text evidence="3">The sequence shown here is derived from an EMBL/GenBank/DDBJ whole genome shotgun (WGS) entry which is preliminary data.</text>
</comment>
<dbReference type="Proteomes" id="UP000284375">
    <property type="component" value="Unassembled WGS sequence"/>
</dbReference>
<sequence length="70" mass="7713">MYFHPINQLIPGTSGQQEPPSDPFPDSGICRADNAVEDDQAVQYDLSNEVLTIHIAAAIVAIFFIFFTTN</sequence>
<proteinExistence type="predicted"/>
<dbReference type="AlphaFoldDB" id="A0A423VJL5"/>
<feature type="compositionally biased region" description="Polar residues" evidence="1">
    <location>
        <begin position="10"/>
        <end position="19"/>
    </location>
</feature>
<feature type="transmembrane region" description="Helical" evidence="2">
    <location>
        <begin position="51"/>
        <end position="69"/>
    </location>
</feature>
<keyword evidence="4" id="KW-1185">Reference proteome</keyword>
<protein>
    <submittedName>
        <fullName evidence="3">Uncharacterized protein</fullName>
    </submittedName>
</protein>
<evidence type="ECO:0000256" key="1">
    <source>
        <dbReference type="SAM" id="MobiDB-lite"/>
    </source>
</evidence>
<evidence type="ECO:0000256" key="2">
    <source>
        <dbReference type="SAM" id="Phobius"/>
    </source>
</evidence>
<accession>A0A423VJL5</accession>
<dbReference type="EMBL" id="LJZO01000045">
    <property type="protein sequence ID" value="ROV91171.1"/>
    <property type="molecule type" value="Genomic_DNA"/>
</dbReference>
<keyword evidence="2" id="KW-0472">Membrane</keyword>
<keyword evidence="2" id="KW-1133">Transmembrane helix</keyword>